<organism evidence="13 14">
    <name type="scientific">Litchfieldella qijiaojingensis</name>
    <dbReference type="NCBI Taxonomy" id="980347"/>
    <lineage>
        <taxon>Bacteria</taxon>
        <taxon>Pseudomonadati</taxon>
        <taxon>Pseudomonadota</taxon>
        <taxon>Gammaproteobacteria</taxon>
        <taxon>Oceanospirillales</taxon>
        <taxon>Halomonadaceae</taxon>
        <taxon>Litchfieldella</taxon>
    </lineage>
</organism>
<dbReference type="PANTHER" id="PTHR47360">
    <property type="entry name" value="MUREIN DD-ENDOPEPTIDASE MEPS/MUREIN LD-CARBOXYPEPTIDASE"/>
    <property type="match status" value="1"/>
</dbReference>
<dbReference type="SUPFAM" id="SSF54001">
    <property type="entry name" value="Cysteine proteinases"/>
    <property type="match status" value="1"/>
</dbReference>
<comment type="similarity">
    <text evidence="2">Belongs to the peptidase C40 family.</text>
</comment>
<keyword evidence="5" id="KW-0378">Hydrolase</keyword>
<dbReference type="Gene3D" id="3.90.1720.10">
    <property type="entry name" value="endopeptidase domain like (from Nostoc punctiforme)"/>
    <property type="match status" value="1"/>
</dbReference>
<sequence length="199" mass="22039">MLRVAGLCLTLALLAGCAGTSQNDNPGSAEPFSFTKSRPGALPMSPVDNPVREMHGFHTPPPTLIRQVLLAEHERWVGTPYRLGGEGFTGIDCSALMQNIFSERFSVDLPRTTEGQALQGRRIDRSELKVGDLVFFRPPGPYRHVGVYVGDGYFLHASTSQGVILSELDNVYWRRYYWQSRRPMEQTQLALRAALSSGG</sequence>
<evidence type="ECO:0000256" key="7">
    <source>
        <dbReference type="ARBA" id="ARBA00023136"/>
    </source>
</evidence>
<evidence type="ECO:0000256" key="2">
    <source>
        <dbReference type="ARBA" id="ARBA00007074"/>
    </source>
</evidence>
<dbReference type="InterPro" id="IPR052062">
    <property type="entry name" value="Murein_DD/LD_carboxypeptidase"/>
</dbReference>
<dbReference type="InterPro" id="IPR000064">
    <property type="entry name" value="NLP_P60_dom"/>
</dbReference>
<keyword evidence="7" id="KW-0472">Membrane</keyword>
<evidence type="ECO:0000256" key="10">
    <source>
        <dbReference type="SAM" id="MobiDB-lite"/>
    </source>
</evidence>
<reference evidence="14" key="1">
    <citation type="journal article" date="2019" name="Int. J. Syst. Evol. Microbiol.">
        <title>The Global Catalogue of Microorganisms (GCM) 10K type strain sequencing project: providing services to taxonomists for standard genome sequencing and annotation.</title>
        <authorList>
            <consortium name="The Broad Institute Genomics Platform"/>
            <consortium name="The Broad Institute Genome Sequencing Center for Infectious Disease"/>
            <person name="Wu L."/>
            <person name="Ma J."/>
        </authorList>
    </citation>
    <scope>NUCLEOTIDE SEQUENCE [LARGE SCALE GENOMIC DNA]</scope>
    <source>
        <strain evidence="14">KCTC 22228</strain>
    </source>
</reference>
<evidence type="ECO:0000259" key="12">
    <source>
        <dbReference type="PROSITE" id="PS51935"/>
    </source>
</evidence>
<name>A0ABQ2Z543_9GAMM</name>
<evidence type="ECO:0000256" key="8">
    <source>
        <dbReference type="ARBA" id="ARBA00023139"/>
    </source>
</evidence>
<evidence type="ECO:0000313" key="14">
    <source>
        <dbReference type="Proteomes" id="UP000653056"/>
    </source>
</evidence>
<keyword evidence="6" id="KW-0788">Thiol protease</keyword>
<protein>
    <recommendedName>
        <fullName evidence="12">NlpC/P60 domain-containing protein</fullName>
    </recommendedName>
</protein>
<comment type="caution">
    <text evidence="13">The sequence shown here is derived from an EMBL/GenBank/DDBJ whole genome shotgun (WGS) entry which is preliminary data.</text>
</comment>
<evidence type="ECO:0000256" key="1">
    <source>
        <dbReference type="ARBA" id="ARBA00004635"/>
    </source>
</evidence>
<proteinExistence type="inferred from homology"/>
<feature type="signal peptide" evidence="11">
    <location>
        <begin position="1"/>
        <end position="23"/>
    </location>
</feature>
<dbReference type="Proteomes" id="UP000653056">
    <property type="component" value="Unassembled WGS sequence"/>
</dbReference>
<evidence type="ECO:0000256" key="5">
    <source>
        <dbReference type="ARBA" id="ARBA00022801"/>
    </source>
</evidence>
<feature type="region of interest" description="Disordered" evidence="10">
    <location>
        <begin position="22"/>
        <end position="41"/>
    </location>
</feature>
<comment type="subcellular location">
    <subcellularLocation>
        <location evidence="1">Membrane</location>
        <topology evidence="1">Lipid-anchor</topology>
    </subcellularLocation>
</comment>
<evidence type="ECO:0000313" key="13">
    <source>
        <dbReference type="EMBL" id="GGY05278.1"/>
    </source>
</evidence>
<dbReference type="Pfam" id="PF00877">
    <property type="entry name" value="NLPC_P60"/>
    <property type="match status" value="1"/>
</dbReference>
<evidence type="ECO:0000256" key="6">
    <source>
        <dbReference type="ARBA" id="ARBA00022807"/>
    </source>
</evidence>
<feature type="chain" id="PRO_5045747644" description="NlpC/P60 domain-containing protein" evidence="11">
    <location>
        <begin position="24"/>
        <end position="199"/>
    </location>
</feature>
<dbReference type="RefSeq" id="WP_189471695.1">
    <property type="nucleotide sequence ID" value="NZ_BMXS01000024.1"/>
</dbReference>
<evidence type="ECO:0000256" key="11">
    <source>
        <dbReference type="SAM" id="SignalP"/>
    </source>
</evidence>
<evidence type="ECO:0000256" key="4">
    <source>
        <dbReference type="ARBA" id="ARBA00022729"/>
    </source>
</evidence>
<keyword evidence="4 11" id="KW-0732">Signal</keyword>
<feature type="domain" description="NlpC/P60" evidence="12">
    <location>
        <begin position="63"/>
        <end position="184"/>
    </location>
</feature>
<dbReference type="PROSITE" id="PS51935">
    <property type="entry name" value="NLPC_P60"/>
    <property type="match status" value="1"/>
</dbReference>
<accession>A0ABQ2Z543</accession>
<gene>
    <name evidence="13" type="ORF">GCM10007160_36040</name>
</gene>
<evidence type="ECO:0000256" key="3">
    <source>
        <dbReference type="ARBA" id="ARBA00022670"/>
    </source>
</evidence>
<dbReference type="InterPro" id="IPR038765">
    <property type="entry name" value="Papain-like_cys_pep_sf"/>
</dbReference>
<dbReference type="EMBL" id="BMXS01000024">
    <property type="protein sequence ID" value="GGY05278.1"/>
    <property type="molecule type" value="Genomic_DNA"/>
</dbReference>
<dbReference type="PROSITE" id="PS51257">
    <property type="entry name" value="PROKAR_LIPOPROTEIN"/>
    <property type="match status" value="1"/>
</dbReference>
<keyword evidence="14" id="KW-1185">Reference proteome</keyword>
<keyword evidence="9" id="KW-0449">Lipoprotein</keyword>
<dbReference type="PANTHER" id="PTHR47360:SF3">
    <property type="entry name" value="MUREIN DD-ENDOPEPTIDASE MEPS_MUREIN LD-CARBOXYPEPTIDASE"/>
    <property type="match status" value="1"/>
</dbReference>
<evidence type="ECO:0000256" key="9">
    <source>
        <dbReference type="ARBA" id="ARBA00023288"/>
    </source>
</evidence>
<keyword evidence="8" id="KW-0564">Palmitate</keyword>
<keyword evidence="3" id="KW-0645">Protease</keyword>